<organism evidence="8 9">
    <name type="scientific">Robbsia andropogonis</name>
    <dbReference type="NCBI Taxonomy" id="28092"/>
    <lineage>
        <taxon>Bacteria</taxon>
        <taxon>Pseudomonadati</taxon>
        <taxon>Pseudomonadota</taxon>
        <taxon>Betaproteobacteria</taxon>
        <taxon>Burkholderiales</taxon>
        <taxon>Burkholderiaceae</taxon>
        <taxon>Robbsia</taxon>
    </lineage>
</organism>
<dbReference type="Proteomes" id="UP000033618">
    <property type="component" value="Unassembled WGS sequence"/>
</dbReference>
<dbReference type="InterPro" id="IPR042196">
    <property type="entry name" value="FHIPEP_4"/>
</dbReference>
<dbReference type="PIRSF" id="PIRSF005419">
    <property type="entry name" value="FlhA"/>
    <property type="match status" value="1"/>
</dbReference>
<evidence type="ECO:0000256" key="7">
    <source>
        <dbReference type="RuleBase" id="RU364093"/>
    </source>
</evidence>
<dbReference type="OrthoDB" id="9759185at2"/>
<dbReference type="InterPro" id="IPR042193">
    <property type="entry name" value="FHIPEP_3"/>
</dbReference>
<evidence type="ECO:0000256" key="6">
    <source>
        <dbReference type="ARBA" id="ARBA00023136"/>
    </source>
</evidence>
<evidence type="ECO:0000256" key="5">
    <source>
        <dbReference type="ARBA" id="ARBA00022989"/>
    </source>
</evidence>
<keyword evidence="7" id="KW-1006">Bacterial flagellum protein export</keyword>
<keyword evidence="7" id="KW-0813">Transport</keyword>
<dbReference type="NCBIfam" id="TIGR01398">
    <property type="entry name" value="FlhA"/>
    <property type="match status" value="1"/>
</dbReference>
<name>A0A0F5K2N5_9BURK</name>
<dbReference type="Gene3D" id="3.40.30.60">
    <property type="entry name" value="FHIPEP family, domain 1"/>
    <property type="match status" value="1"/>
</dbReference>
<keyword evidence="7" id="KW-0653">Protein transport</keyword>
<sequence length="699" mass="74459">MNRLTAMLGIPAGGAGSNLRALSGPILIIMILGMMILPLPAFILDLLFTFNIALAVMVLLVSLYTQKPLDFAAFPSVLLFSTLLRLSLNVASTRIVLMEGHTGPDAAGKVVEAFGHFLVGGNYAVGIIVFAILVIINFMVITKGAGRIAEVSARFTLDAMPGKQMAIDADLNAGLINETDARKRRVAVAQEAEFYGSMDGASKFVRGDAVAGLLIMAINIVGGLIIGVAQHNMAIGDAATNYTLLTIGDGLVGQIPALVISTAAGVIVSRVATEEDVGTQITGQLFTNPKVLSITGGILAGMGLIPGMPHLAFGLLGGGLFFMARKMRQLAERRAAEAAAPKPVIENAVNAENTEASWDDVQLVDPLGLEIGYRMIPLVDAAQEGELLKRIKGIRKKFAQEIGFLAPVVHIRDNLELRPNAYRITLNGVEVGTGDAFPGQWLAINPGQVSGPLQGAPTRDPAFGLPAVWIDIGMREQAQLLGYTVVDAGTVVATHLNHLITSHASELLSRQEVQQLLDRISRDAPKLVEDLVPKVITLTTLQKVLQGLLDEGVPIRDMRTILDVLAEHAPKVSDPYELTAMVRLALGRAITQQVAPGNGEMYVIGLEPGLERILSQALSNGNGGGLEPGLANTLLQQTQDALLQQQNQGFPPVMLVQHGLRSLLARFLRRSMPQLKVLSYAEVPDSRTIRVTTTIGGQV</sequence>
<dbReference type="InterPro" id="IPR006301">
    <property type="entry name" value="FlhA"/>
</dbReference>
<keyword evidence="4 7" id="KW-0812">Transmembrane</keyword>
<feature type="transmembrane region" description="Helical" evidence="7">
    <location>
        <begin position="298"/>
        <end position="324"/>
    </location>
</feature>
<dbReference type="GO" id="GO:0005886">
    <property type="term" value="C:plasma membrane"/>
    <property type="evidence" value="ECO:0007669"/>
    <property type="project" value="UniProtKB-SubCell"/>
</dbReference>
<proteinExistence type="inferred from homology"/>
<gene>
    <name evidence="7" type="primary">flhA</name>
    <name evidence="8" type="ORF">WM40_06685</name>
</gene>
<feature type="transmembrane region" description="Helical" evidence="7">
    <location>
        <begin position="77"/>
        <end position="97"/>
    </location>
</feature>
<feature type="transmembrane region" description="Helical" evidence="7">
    <location>
        <begin position="117"/>
        <end position="140"/>
    </location>
</feature>
<comment type="caution">
    <text evidence="8">The sequence shown here is derived from an EMBL/GenBank/DDBJ whole genome shotgun (WGS) entry which is preliminary data.</text>
</comment>
<dbReference type="Pfam" id="PF00771">
    <property type="entry name" value="FHIPEP"/>
    <property type="match status" value="1"/>
</dbReference>
<feature type="transmembrane region" description="Helical" evidence="7">
    <location>
        <begin position="46"/>
        <end position="65"/>
    </location>
</feature>
<evidence type="ECO:0000256" key="4">
    <source>
        <dbReference type="ARBA" id="ARBA00022692"/>
    </source>
</evidence>
<dbReference type="EMBL" id="LAQU01000005">
    <property type="protein sequence ID" value="KKB64190.1"/>
    <property type="molecule type" value="Genomic_DNA"/>
</dbReference>
<evidence type="ECO:0000256" key="1">
    <source>
        <dbReference type="ARBA" id="ARBA00004651"/>
    </source>
</evidence>
<comment type="similarity">
    <text evidence="2 7">Belongs to the FHIPEP (flagella/HR/invasion proteins export pore) family.</text>
</comment>
<evidence type="ECO:0000256" key="2">
    <source>
        <dbReference type="ARBA" id="ARBA00008835"/>
    </source>
</evidence>
<dbReference type="Gene3D" id="3.40.50.12790">
    <property type="entry name" value="FHIPEP family, domain 4"/>
    <property type="match status" value="1"/>
</dbReference>
<dbReference type="GO" id="GO:0044780">
    <property type="term" value="P:bacterial-type flagellum assembly"/>
    <property type="evidence" value="ECO:0007669"/>
    <property type="project" value="InterPro"/>
</dbReference>
<dbReference type="AlphaFoldDB" id="A0A0F5K2N5"/>
<protein>
    <recommendedName>
        <fullName evidence="7">Flagellar biosynthesis protein FlhA</fullName>
    </recommendedName>
</protein>
<dbReference type="InterPro" id="IPR025505">
    <property type="entry name" value="FHIPEP_CS"/>
</dbReference>
<keyword evidence="7" id="KW-1005">Bacterial flagellum biogenesis</keyword>
<accession>A0A0F5K2N5</accession>
<dbReference type="PANTHER" id="PTHR30161">
    <property type="entry name" value="FLAGELLAR EXPORT PROTEIN, MEMBRANE FLHA SUBUNIT-RELATED"/>
    <property type="match status" value="1"/>
</dbReference>
<dbReference type="Gene3D" id="1.10.8.540">
    <property type="entry name" value="FHIPEP family, domain 3"/>
    <property type="match status" value="1"/>
</dbReference>
<keyword evidence="6 7" id="KW-0472">Membrane</keyword>
<dbReference type="STRING" id="28092.WM40_06685"/>
<keyword evidence="8" id="KW-0966">Cell projection</keyword>
<keyword evidence="9" id="KW-1185">Reference proteome</keyword>
<feature type="transmembrane region" description="Helical" evidence="7">
    <location>
        <begin position="21"/>
        <end position="40"/>
    </location>
</feature>
<keyword evidence="3 7" id="KW-1003">Cell membrane</keyword>
<keyword evidence="8" id="KW-0282">Flagellum</keyword>
<comment type="function">
    <text evidence="7">Required for formation of the rod structure of the flagellar apparatus. Together with FliI and FliH, may constitute the export apparatus of flagellin.</text>
</comment>
<comment type="subcellular location">
    <subcellularLocation>
        <location evidence="1 7">Cell membrane</location>
        <topology evidence="1 7">Multi-pass membrane protein</topology>
    </subcellularLocation>
</comment>
<dbReference type="PROSITE" id="PS00994">
    <property type="entry name" value="FHIPEP"/>
    <property type="match status" value="1"/>
</dbReference>
<dbReference type="InterPro" id="IPR042194">
    <property type="entry name" value="FHIPEP_1"/>
</dbReference>
<keyword evidence="5 7" id="KW-1133">Transmembrane helix</keyword>
<dbReference type="PANTHER" id="PTHR30161:SF1">
    <property type="entry name" value="FLAGELLAR BIOSYNTHESIS PROTEIN FLHA-RELATED"/>
    <property type="match status" value="1"/>
</dbReference>
<evidence type="ECO:0000313" key="9">
    <source>
        <dbReference type="Proteomes" id="UP000033618"/>
    </source>
</evidence>
<keyword evidence="8" id="KW-0969">Cilium</keyword>
<dbReference type="RefSeq" id="WP_024904041.1">
    <property type="nucleotide sequence ID" value="NZ_CADFGU010000003.1"/>
</dbReference>
<dbReference type="PRINTS" id="PR00949">
    <property type="entry name" value="TYPE3IMAPROT"/>
</dbReference>
<dbReference type="PATRIC" id="fig|28092.6.peg.1585"/>
<dbReference type="InterPro" id="IPR001712">
    <property type="entry name" value="T3SS_FHIPEP"/>
</dbReference>
<comment type="caution">
    <text evidence="7">Lacks conserved residue(s) required for the propagation of feature annotation.</text>
</comment>
<evidence type="ECO:0000313" key="8">
    <source>
        <dbReference type="EMBL" id="KKB64190.1"/>
    </source>
</evidence>
<feature type="transmembrane region" description="Helical" evidence="7">
    <location>
        <begin position="209"/>
        <end position="229"/>
    </location>
</feature>
<evidence type="ECO:0000256" key="3">
    <source>
        <dbReference type="ARBA" id="ARBA00022475"/>
    </source>
</evidence>
<reference evidence="8 9" key="1">
    <citation type="submission" date="2015-03" db="EMBL/GenBank/DDBJ databases">
        <title>Draft Genome Sequence of Burkholderia andropogonis type strain ICMP2807, isolated from Sorghum bicolor.</title>
        <authorList>
            <person name="Lopes-Santos L."/>
            <person name="Castro D.B."/>
            <person name="Ottoboni L.M."/>
            <person name="Park D."/>
            <person name="Weirc B.S."/>
            <person name="Destefano S.A."/>
        </authorList>
    </citation>
    <scope>NUCLEOTIDE SEQUENCE [LARGE SCALE GENOMIC DNA]</scope>
    <source>
        <strain evidence="8 9">ICMP2807</strain>
    </source>
</reference>
<dbReference type="GO" id="GO:0009306">
    <property type="term" value="P:protein secretion"/>
    <property type="evidence" value="ECO:0007669"/>
    <property type="project" value="InterPro"/>
</dbReference>